<dbReference type="Proteomes" id="UP000660729">
    <property type="component" value="Unassembled WGS sequence"/>
</dbReference>
<evidence type="ECO:0000259" key="2">
    <source>
        <dbReference type="PROSITE" id="PS50097"/>
    </source>
</evidence>
<dbReference type="Pfam" id="PF00651">
    <property type="entry name" value="BTB"/>
    <property type="match status" value="1"/>
</dbReference>
<organism evidence="3 4">
    <name type="scientific">Pseudocercospora fuligena</name>
    <dbReference type="NCBI Taxonomy" id="685502"/>
    <lineage>
        <taxon>Eukaryota</taxon>
        <taxon>Fungi</taxon>
        <taxon>Dikarya</taxon>
        <taxon>Ascomycota</taxon>
        <taxon>Pezizomycotina</taxon>
        <taxon>Dothideomycetes</taxon>
        <taxon>Dothideomycetidae</taxon>
        <taxon>Mycosphaerellales</taxon>
        <taxon>Mycosphaerellaceae</taxon>
        <taxon>Pseudocercospora</taxon>
    </lineage>
</organism>
<accession>A0A8H6R954</accession>
<evidence type="ECO:0000256" key="1">
    <source>
        <dbReference type="SAM" id="MobiDB-lite"/>
    </source>
</evidence>
<dbReference type="SMART" id="SM00225">
    <property type="entry name" value="BTB"/>
    <property type="match status" value="1"/>
</dbReference>
<dbReference type="PANTHER" id="PTHR47843">
    <property type="entry name" value="BTB DOMAIN-CONTAINING PROTEIN-RELATED"/>
    <property type="match status" value="1"/>
</dbReference>
<dbReference type="InterPro" id="IPR000210">
    <property type="entry name" value="BTB/POZ_dom"/>
</dbReference>
<dbReference type="InterPro" id="IPR011333">
    <property type="entry name" value="SKP1/BTB/POZ_sf"/>
</dbReference>
<dbReference type="Gene3D" id="3.30.710.10">
    <property type="entry name" value="Potassium Channel Kv1.1, Chain A"/>
    <property type="match status" value="1"/>
</dbReference>
<dbReference type="OrthoDB" id="6359816at2759"/>
<keyword evidence="4" id="KW-1185">Reference proteome</keyword>
<comment type="caution">
    <text evidence="3">The sequence shown here is derived from an EMBL/GenBank/DDBJ whole genome shotgun (WGS) entry which is preliminary data.</text>
</comment>
<name>A0A8H6R954_9PEZI</name>
<dbReference type="CDD" id="cd18186">
    <property type="entry name" value="BTB_POZ_ZBTB_KLHL-like"/>
    <property type="match status" value="1"/>
</dbReference>
<gene>
    <name evidence="3" type="ORF">HII31_12537</name>
</gene>
<protein>
    <submittedName>
        <fullName evidence="3">Kelch-like protein 40a</fullName>
    </submittedName>
</protein>
<dbReference type="SUPFAM" id="SSF54695">
    <property type="entry name" value="POZ domain"/>
    <property type="match status" value="1"/>
</dbReference>
<dbReference type="EMBL" id="JABCIY010000267">
    <property type="protein sequence ID" value="KAF7186122.1"/>
    <property type="molecule type" value="Genomic_DNA"/>
</dbReference>
<sequence length="278" mass="30302">MPLLGMSNTINIKAASATAKHPASDYVGNTKEFFDTNTFSDITFICGDKEFKLHRIVLATQSRVFAKLLMGDFREATSGQRSIPLPDDDPAAMSAVFKYMYNFSWDPLAGEEGVPESVFTVKVFAAGDKYELPALTSVAARRFNKVADPAIDLAGFIQAIYAVDEFTAGENGLWKVLLPKIKTHITSLLACPDFVELVHSKKELTMKLLGQLDPSKNKTFEPAAAHTRPVKYESSSSSSSSSDSEMDDEGEDEDGFFQDESHAFGGGGSRFGVGRRLG</sequence>
<feature type="compositionally biased region" description="Low complexity" evidence="1">
    <location>
        <begin position="233"/>
        <end position="243"/>
    </location>
</feature>
<evidence type="ECO:0000313" key="3">
    <source>
        <dbReference type="EMBL" id="KAF7186122.1"/>
    </source>
</evidence>
<evidence type="ECO:0000313" key="4">
    <source>
        <dbReference type="Proteomes" id="UP000660729"/>
    </source>
</evidence>
<dbReference type="PANTHER" id="PTHR47843:SF5">
    <property type="entry name" value="BTB_POZ DOMAIN PROTEIN"/>
    <property type="match status" value="1"/>
</dbReference>
<proteinExistence type="predicted"/>
<reference evidence="3" key="1">
    <citation type="submission" date="2020-04" db="EMBL/GenBank/DDBJ databases">
        <title>Draft genome resource of the tomato pathogen Pseudocercospora fuligena.</title>
        <authorList>
            <person name="Zaccaron A."/>
        </authorList>
    </citation>
    <scope>NUCLEOTIDE SEQUENCE</scope>
    <source>
        <strain evidence="3">PF001</strain>
    </source>
</reference>
<feature type="region of interest" description="Disordered" evidence="1">
    <location>
        <begin position="219"/>
        <end position="278"/>
    </location>
</feature>
<feature type="compositionally biased region" description="Acidic residues" evidence="1">
    <location>
        <begin position="244"/>
        <end position="257"/>
    </location>
</feature>
<dbReference type="AlphaFoldDB" id="A0A8H6R954"/>
<dbReference type="PROSITE" id="PS50097">
    <property type="entry name" value="BTB"/>
    <property type="match status" value="1"/>
</dbReference>
<feature type="domain" description="BTB" evidence="2">
    <location>
        <begin position="40"/>
        <end position="102"/>
    </location>
</feature>